<accession>A0ABV2FJR7</accession>
<comment type="caution">
    <text evidence="2">The sequence shown here is derived from an EMBL/GenBank/DDBJ whole genome shotgun (WGS) entry which is preliminary data.</text>
</comment>
<name>A0ABV2FJR7_9STRE</name>
<evidence type="ECO:0000256" key="1">
    <source>
        <dbReference type="SAM" id="Coils"/>
    </source>
</evidence>
<proteinExistence type="predicted"/>
<dbReference type="EMBL" id="JBEPLO010000021">
    <property type="protein sequence ID" value="MET3558695.1"/>
    <property type="molecule type" value="Genomic_DNA"/>
</dbReference>
<gene>
    <name evidence="2" type="ORF">ABID29_001821</name>
</gene>
<sequence length="89" mass="10610">MNKRIKKKWSRVARLETKVAESIARIELAFHALKSHKSKIEDLEKIQEQHALATNNRFDKLEKALEQVKAENKKLRKELKTKRSWFGRK</sequence>
<dbReference type="Proteomes" id="UP001549122">
    <property type="component" value="Unassembled WGS sequence"/>
</dbReference>
<evidence type="ECO:0000313" key="3">
    <source>
        <dbReference type="Proteomes" id="UP001549122"/>
    </source>
</evidence>
<evidence type="ECO:0000313" key="2">
    <source>
        <dbReference type="EMBL" id="MET3558695.1"/>
    </source>
</evidence>
<protein>
    <submittedName>
        <fullName evidence="2">Chromosome segregation ATPase</fullName>
    </submittedName>
</protein>
<keyword evidence="3" id="KW-1185">Reference proteome</keyword>
<reference evidence="2 3" key="1">
    <citation type="submission" date="2024-06" db="EMBL/GenBank/DDBJ databases">
        <title>Genomic Encyclopedia of Type Strains, Phase IV (KMG-IV): sequencing the most valuable type-strain genomes for metagenomic binning, comparative biology and taxonomic classification.</title>
        <authorList>
            <person name="Goeker M."/>
        </authorList>
    </citation>
    <scope>NUCLEOTIDE SEQUENCE [LARGE SCALE GENOMIC DNA]</scope>
    <source>
        <strain evidence="2 3">DSM 28303</strain>
    </source>
</reference>
<organism evidence="2 3">
    <name type="scientific">Streptococcus rupicaprae</name>
    <dbReference type="NCBI Taxonomy" id="759619"/>
    <lineage>
        <taxon>Bacteria</taxon>
        <taxon>Bacillati</taxon>
        <taxon>Bacillota</taxon>
        <taxon>Bacilli</taxon>
        <taxon>Lactobacillales</taxon>
        <taxon>Streptococcaceae</taxon>
        <taxon>Streptococcus</taxon>
    </lineage>
</organism>
<dbReference type="RefSeq" id="WP_354365819.1">
    <property type="nucleotide sequence ID" value="NZ_JBEPLO010000021.1"/>
</dbReference>
<feature type="coiled-coil region" evidence="1">
    <location>
        <begin position="51"/>
        <end position="81"/>
    </location>
</feature>
<keyword evidence="1" id="KW-0175">Coiled coil</keyword>